<keyword evidence="5" id="KW-0812">Transmembrane</keyword>
<dbReference type="Pfam" id="PF13432">
    <property type="entry name" value="TPR_16"/>
    <property type="match status" value="4"/>
</dbReference>
<dbReference type="Pfam" id="PF13181">
    <property type="entry name" value="TPR_8"/>
    <property type="match status" value="1"/>
</dbReference>
<evidence type="ECO:0000313" key="7">
    <source>
        <dbReference type="EMBL" id="BAY82143.1"/>
    </source>
</evidence>
<dbReference type="InterPro" id="IPR019734">
    <property type="entry name" value="TPR_rpt"/>
</dbReference>
<keyword evidence="7" id="KW-0723">Serine/threonine-protein kinase</keyword>
<dbReference type="Pfam" id="PF00069">
    <property type="entry name" value="Pkinase"/>
    <property type="match status" value="1"/>
</dbReference>
<feature type="repeat" description="TPR" evidence="3">
    <location>
        <begin position="543"/>
        <end position="576"/>
    </location>
</feature>
<dbReference type="InterPro" id="IPR011990">
    <property type="entry name" value="TPR-like_helical_dom_sf"/>
</dbReference>
<dbReference type="InterPro" id="IPR000719">
    <property type="entry name" value="Prot_kinase_dom"/>
</dbReference>
<evidence type="ECO:0000259" key="6">
    <source>
        <dbReference type="PROSITE" id="PS50011"/>
    </source>
</evidence>
<dbReference type="Proteomes" id="UP000218418">
    <property type="component" value="Chromosome"/>
</dbReference>
<evidence type="ECO:0000256" key="1">
    <source>
        <dbReference type="ARBA" id="ARBA00022737"/>
    </source>
</evidence>
<feature type="compositionally biased region" description="Basic residues" evidence="4">
    <location>
        <begin position="712"/>
        <end position="725"/>
    </location>
</feature>
<dbReference type="SUPFAM" id="SSF56112">
    <property type="entry name" value="Protein kinase-like (PK-like)"/>
    <property type="match status" value="1"/>
</dbReference>
<evidence type="ECO:0000256" key="2">
    <source>
        <dbReference type="ARBA" id="ARBA00022803"/>
    </source>
</evidence>
<dbReference type="InterPro" id="IPR051685">
    <property type="entry name" value="Ycf3/AcsC/BcsC/TPR_MFPF"/>
</dbReference>
<dbReference type="PANTHER" id="PTHR44943:SF4">
    <property type="entry name" value="TPR REPEAT-CONTAINING PROTEIN MJ0798"/>
    <property type="match status" value="1"/>
</dbReference>
<dbReference type="Gene3D" id="1.25.40.10">
    <property type="entry name" value="Tetratricopeptide repeat domain"/>
    <property type="match status" value="4"/>
</dbReference>
<keyword evidence="1" id="KW-0677">Repeat</keyword>
<dbReference type="Gene3D" id="3.30.200.20">
    <property type="entry name" value="Phosphorylase Kinase, domain 1"/>
    <property type="match status" value="1"/>
</dbReference>
<keyword evidence="7" id="KW-0418">Kinase</keyword>
<evidence type="ECO:0000256" key="4">
    <source>
        <dbReference type="SAM" id="MobiDB-lite"/>
    </source>
</evidence>
<feature type="repeat" description="TPR" evidence="3">
    <location>
        <begin position="373"/>
        <end position="406"/>
    </location>
</feature>
<feature type="repeat" description="TPR" evidence="3">
    <location>
        <begin position="441"/>
        <end position="474"/>
    </location>
</feature>
<evidence type="ECO:0000256" key="3">
    <source>
        <dbReference type="PROSITE-ProRule" id="PRU00339"/>
    </source>
</evidence>
<dbReference type="PROSITE" id="PS50011">
    <property type="entry name" value="PROTEIN_KINASE_DOM"/>
    <property type="match status" value="1"/>
</dbReference>
<dbReference type="InterPro" id="IPR011009">
    <property type="entry name" value="Kinase-like_dom_sf"/>
</dbReference>
<keyword evidence="7" id="KW-0808">Transferase</keyword>
<feature type="domain" description="Protein kinase" evidence="6">
    <location>
        <begin position="10"/>
        <end position="272"/>
    </location>
</feature>
<dbReference type="Gene3D" id="1.10.510.10">
    <property type="entry name" value="Transferase(Phosphotransferase) domain 1"/>
    <property type="match status" value="1"/>
</dbReference>
<dbReference type="GO" id="GO:0005524">
    <property type="term" value="F:ATP binding"/>
    <property type="evidence" value="ECO:0007669"/>
    <property type="project" value="InterPro"/>
</dbReference>
<dbReference type="SMART" id="SM00028">
    <property type="entry name" value="TPR"/>
    <property type="match status" value="10"/>
</dbReference>
<feature type="repeat" description="TPR" evidence="3">
    <location>
        <begin position="475"/>
        <end position="508"/>
    </location>
</feature>
<organism evidence="7 8">
    <name type="scientific">Calothrix parasitica NIES-267</name>
    <dbReference type="NCBI Taxonomy" id="1973488"/>
    <lineage>
        <taxon>Bacteria</taxon>
        <taxon>Bacillati</taxon>
        <taxon>Cyanobacteriota</taxon>
        <taxon>Cyanophyceae</taxon>
        <taxon>Nostocales</taxon>
        <taxon>Calotrichaceae</taxon>
        <taxon>Calothrix</taxon>
    </lineage>
</organism>
<protein>
    <submittedName>
        <fullName evidence="7">TPR repeat-containing serine/threonine protein kinase</fullName>
    </submittedName>
</protein>
<sequence>MLGNTLVGRYQIISNLADGGFGETFVAYDTHLPGSPKCVVKKLKPQANDPATLQTARRLFDTEAQVLHKLGIHEHIPQLLAYFEENQEFYLVQEYIYGHGLDEEIKPGEPISEDRAISLLKEILEILEFVHDQKVIHRDINPRNILRRDKDGKLVLIDFGAVKQITTQMISTANQTQITVAIGTPGYIPGEQAQGEPKFSSDIYALGIMSITALTGLSPDELEKDDDTNEIIWEKQAQVSQELADILNKMVRYDFRQRYSSATQALEALRIINQNTNQSSSNTMVLNIQPFSQTFKPRNQTKKIRPKQLLIKAFMFMLLVGTGATASVLIINSINTANAGDLLKKANTFYDLQRYEDALNNYKQAIDIKPEYAQAWNGQARALYELDSHEEALSAYDKAIELEPSYQDSWQGRGFVLNKLKRYQDAIYSFNKALELEPKSPEVLNARGQALSNLKRYDEAIQSYDKAVELQPDYDQALYNKAWVLYSLKRYKDALDTYEKVIRLKPNNERAWYNSGNALINLNRQKDAYKAYSKAVQYKPNFHQAWLSRGNVLISLRRYPEAIESFQEVLKYSPNNFDAFYSQGWALHQMKRYEQAISVYDKAIKVRRNTYKVWYSRGNSLYNLQNYQEALSAYNSAIRYNKDHQESWYSKGNVLVNLGKDKEALAAYNTAIKYNPDYREAIKGKKEVEERLEEQLKFEEREKEKEEDKDKKKDRKRGLLNFFRR</sequence>
<dbReference type="SUPFAM" id="SSF48452">
    <property type="entry name" value="TPR-like"/>
    <property type="match status" value="2"/>
</dbReference>
<dbReference type="EMBL" id="AP018227">
    <property type="protein sequence ID" value="BAY82143.1"/>
    <property type="molecule type" value="Genomic_DNA"/>
</dbReference>
<feature type="compositionally biased region" description="Basic and acidic residues" evidence="4">
    <location>
        <begin position="699"/>
        <end position="711"/>
    </location>
</feature>
<reference evidence="7 8" key="1">
    <citation type="submission" date="2017-06" db="EMBL/GenBank/DDBJ databases">
        <title>Genome sequencing of cyanobaciteial culture collection at National Institute for Environmental Studies (NIES).</title>
        <authorList>
            <person name="Hirose Y."/>
            <person name="Shimura Y."/>
            <person name="Fujisawa T."/>
            <person name="Nakamura Y."/>
            <person name="Kawachi M."/>
        </authorList>
    </citation>
    <scope>NUCLEOTIDE SEQUENCE [LARGE SCALE GENOMIC DNA]</scope>
    <source>
        <strain evidence="7 8">NIES-267</strain>
    </source>
</reference>
<proteinExistence type="predicted"/>
<feature type="repeat" description="TPR" evidence="3">
    <location>
        <begin position="339"/>
        <end position="372"/>
    </location>
</feature>
<dbReference type="OrthoDB" id="568198at2"/>
<keyword evidence="2 3" id="KW-0802">TPR repeat</keyword>
<accession>A0A1Z4LLM4</accession>
<dbReference type="CDD" id="cd14014">
    <property type="entry name" value="STKc_PknB_like"/>
    <property type="match status" value="1"/>
</dbReference>
<gene>
    <name evidence="7" type="ORF">NIES267_16220</name>
</gene>
<feature type="repeat" description="TPR" evidence="3">
    <location>
        <begin position="509"/>
        <end position="542"/>
    </location>
</feature>
<feature type="repeat" description="TPR" evidence="3">
    <location>
        <begin position="645"/>
        <end position="678"/>
    </location>
</feature>
<keyword evidence="5" id="KW-1133">Transmembrane helix</keyword>
<keyword evidence="5" id="KW-0472">Membrane</keyword>
<dbReference type="GO" id="GO:0004674">
    <property type="term" value="F:protein serine/threonine kinase activity"/>
    <property type="evidence" value="ECO:0007669"/>
    <property type="project" value="UniProtKB-KW"/>
</dbReference>
<dbReference type="PROSITE" id="PS50293">
    <property type="entry name" value="TPR_REGION"/>
    <property type="match status" value="4"/>
</dbReference>
<feature type="repeat" description="TPR" evidence="3">
    <location>
        <begin position="577"/>
        <end position="610"/>
    </location>
</feature>
<evidence type="ECO:0000256" key="5">
    <source>
        <dbReference type="SAM" id="Phobius"/>
    </source>
</evidence>
<evidence type="ECO:0000313" key="8">
    <source>
        <dbReference type="Proteomes" id="UP000218418"/>
    </source>
</evidence>
<name>A0A1Z4LLM4_9CYAN</name>
<dbReference type="Pfam" id="PF00515">
    <property type="entry name" value="TPR_1"/>
    <property type="match status" value="1"/>
</dbReference>
<feature type="repeat" description="TPR" evidence="3">
    <location>
        <begin position="407"/>
        <end position="440"/>
    </location>
</feature>
<dbReference type="PROSITE" id="PS50005">
    <property type="entry name" value="TPR"/>
    <property type="match status" value="10"/>
</dbReference>
<feature type="repeat" description="TPR" evidence="3">
    <location>
        <begin position="611"/>
        <end position="644"/>
    </location>
</feature>
<feature type="transmembrane region" description="Helical" evidence="5">
    <location>
        <begin position="309"/>
        <end position="331"/>
    </location>
</feature>
<feature type="region of interest" description="Disordered" evidence="4">
    <location>
        <begin position="699"/>
        <end position="725"/>
    </location>
</feature>
<dbReference type="AlphaFoldDB" id="A0A1Z4LLM4"/>
<keyword evidence="8" id="KW-1185">Reference proteome</keyword>
<dbReference type="PANTHER" id="PTHR44943">
    <property type="entry name" value="CELLULOSE SYNTHASE OPERON PROTEIN C"/>
    <property type="match status" value="1"/>
</dbReference>